<keyword evidence="2" id="KW-0813">Transport</keyword>
<keyword evidence="3 7" id="KW-0812">Transmembrane</keyword>
<evidence type="ECO:0000256" key="7">
    <source>
        <dbReference type="SAM" id="Phobius"/>
    </source>
</evidence>
<dbReference type="PANTHER" id="PTHR23511">
    <property type="entry name" value="SYNAPTIC VESICLE GLYCOPROTEIN 2"/>
    <property type="match status" value="1"/>
</dbReference>
<name>A0AAD2GD24_9STRA</name>
<gene>
    <name evidence="9" type="ORF">CYCCA115_LOCUS23589</name>
</gene>
<reference evidence="9" key="1">
    <citation type="submission" date="2023-08" db="EMBL/GenBank/DDBJ databases">
        <authorList>
            <person name="Audoor S."/>
            <person name="Bilcke G."/>
        </authorList>
    </citation>
    <scope>NUCLEOTIDE SEQUENCE</scope>
</reference>
<proteinExistence type="predicted"/>
<feature type="transmembrane region" description="Helical" evidence="7">
    <location>
        <begin position="234"/>
        <end position="256"/>
    </location>
</feature>
<keyword evidence="4 7" id="KW-1133">Transmembrane helix</keyword>
<dbReference type="InterPro" id="IPR005828">
    <property type="entry name" value="MFS_sugar_transport-like"/>
</dbReference>
<feature type="domain" description="Major facilitator superfamily (MFS) profile" evidence="8">
    <location>
        <begin position="79"/>
        <end position="501"/>
    </location>
</feature>
<evidence type="ECO:0000313" key="10">
    <source>
        <dbReference type="Proteomes" id="UP001295423"/>
    </source>
</evidence>
<feature type="transmembrane region" description="Helical" evidence="7">
    <location>
        <begin position="145"/>
        <end position="163"/>
    </location>
</feature>
<dbReference type="SUPFAM" id="SSF103473">
    <property type="entry name" value="MFS general substrate transporter"/>
    <property type="match status" value="1"/>
</dbReference>
<dbReference type="PANTHER" id="PTHR23511:SF34">
    <property type="entry name" value="SYNAPTIC VESICLE GLYCOPROTEIN 2"/>
    <property type="match status" value="1"/>
</dbReference>
<feature type="region of interest" description="Disordered" evidence="6">
    <location>
        <begin position="501"/>
        <end position="541"/>
    </location>
</feature>
<keyword evidence="10" id="KW-1185">Reference proteome</keyword>
<feature type="transmembrane region" description="Helical" evidence="7">
    <location>
        <begin position="324"/>
        <end position="342"/>
    </location>
</feature>
<evidence type="ECO:0000256" key="6">
    <source>
        <dbReference type="SAM" id="MobiDB-lite"/>
    </source>
</evidence>
<dbReference type="AlphaFoldDB" id="A0AAD2GD24"/>
<evidence type="ECO:0000256" key="5">
    <source>
        <dbReference type="ARBA" id="ARBA00023136"/>
    </source>
</evidence>
<dbReference type="GO" id="GO:0016020">
    <property type="term" value="C:membrane"/>
    <property type="evidence" value="ECO:0007669"/>
    <property type="project" value="UniProtKB-SubCell"/>
</dbReference>
<feature type="transmembrane region" description="Helical" evidence="7">
    <location>
        <begin position="169"/>
        <end position="190"/>
    </location>
</feature>
<feature type="transmembrane region" description="Helical" evidence="7">
    <location>
        <begin position="362"/>
        <end position="383"/>
    </location>
</feature>
<feature type="transmembrane region" description="Helical" evidence="7">
    <location>
        <begin position="77"/>
        <end position="96"/>
    </location>
</feature>
<dbReference type="Proteomes" id="UP001295423">
    <property type="component" value="Unassembled WGS sequence"/>
</dbReference>
<dbReference type="EMBL" id="CAKOGP040002424">
    <property type="protein sequence ID" value="CAJ1969206.1"/>
    <property type="molecule type" value="Genomic_DNA"/>
</dbReference>
<evidence type="ECO:0000256" key="4">
    <source>
        <dbReference type="ARBA" id="ARBA00022989"/>
    </source>
</evidence>
<dbReference type="Pfam" id="PF00083">
    <property type="entry name" value="Sugar_tr"/>
    <property type="match status" value="1"/>
</dbReference>
<evidence type="ECO:0000259" key="8">
    <source>
        <dbReference type="PROSITE" id="PS50850"/>
    </source>
</evidence>
<feature type="transmembrane region" description="Helical" evidence="7">
    <location>
        <begin position="202"/>
        <end position="222"/>
    </location>
</feature>
<evidence type="ECO:0000256" key="2">
    <source>
        <dbReference type="ARBA" id="ARBA00022448"/>
    </source>
</evidence>
<evidence type="ECO:0000313" key="9">
    <source>
        <dbReference type="EMBL" id="CAJ1969206.1"/>
    </source>
</evidence>
<keyword evidence="5 7" id="KW-0472">Membrane</keyword>
<organism evidence="9 10">
    <name type="scientific">Cylindrotheca closterium</name>
    <dbReference type="NCBI Taxonomy" id="2856"/>
    <lineage>
        <taxon>Eukaryota</taxon>
        <taxon>Sar</taxon>
        <taxon>Stramenopiles</taxon>
        <taxon>Ochrophyta</taxon>
        <taxon>Bacillariophyta</taxon>
        <taxon>Bacillariophyceae</taxon>
        <taxon>Bacillariophycidae</taxon>
        <taxon>Bacillariales</taxon>
        <taxon>Bacillariaceae</taxon>
        <taxon>Cylindrotheca</taxon>
    </lineage>
</organism>
<sequence length="541" mass="59102">MTEYGLIQASNSDEFLEQQRQEEAEEEGGPISFILDDDDEVSEDNDVDDLTNGEIHYSGRITVDEAIERLGMGRFQLYILIAAGLSFASDAMQVMVLSFLGEVLKVEWNLTEEETAMISSILFVGAIFGTLMLGPLADKKGRKPIFLISASIISIFSLAVSFATSYRSVLALLFFVGFGVGGLTVPFDILSEVLPAASRGKNLLVIEYFWSTGVLLVVVFARSTLGTNGESGNWRLFVVLSAIPCWISVIVGYFFVPESPRWLCTQPGRAQEALDIIRKAAERNRIDVDFNFPATLQIAQETEEEESDFCELFSEKWRWTTIKLWGAWAAFAFAYFGTIMTITEIFDDSDPDGSNDFDYGAIFVSSSAELIGTTIAIILVDVVGRIPLQVMSYSLGGVSVYALCRFAEKGMPRNTLLAFSFAARIFEMSGTCVTWISTAEILTTEVRTTGHSAANAVARIGSIIAPFLVQGDSSLATKGLVMLGVHSLAVLCVSQLPETKGSHMGHTQVPDSSEHLDDDNDDYLDHESNATSSGSIDMVPS</sequence>
<dbReference type="InterPro" id="IPR020846">
    <property type="entry name" value="MFS_dom"/>
</dbReference>
<accession>A0AAD2GD24</accession>
<dbReference type="Gene3D" id="1.20.1250.20">
    <property type="entry name" value="MFS general substrate transporter like domains"/>
    <property type="match status" value="1"/>
</dbReference>
<dbReference type="PROSITE" id="PS50850">
    <property type="entry name" value="MFS"/>
    <property type="match status" value="1"/>
</dbReference>
<dbReference type="InterPro" id="IPR036259">
    <property type="entry name" value="MFS_trans_sf"/>
</dbReference>
<dbReference type="GO" id="GO:0022857">
    <property type="term" value="F:transmembrane transporter activity"/>
    <property type="evidence" value="ECO:0007669"/>
    <property type="project" value="InterPro"/>
</dbReference>
<evidence type="ECO:0000256" key="1">
    <source>
        <dbReference type="ARBA" id="ARBA00004141"/>
    </source>
</evidence>
<feature type="transmembrane region" description="Helical" evidence="7">
    <location>
        <begin position="116"/>
        <end position="133"/>
    </location>
</feature>
<evidence type="ECO:0000256" key="3">
    <source>
        <dbReference type="ARBA" id="ARBA00022692"/>
    </source>
</evidence>
<protein>
    <recommendedName>
        <fullName evidence="8">Major facilitator superfamily (MFS) profile domain-containing protein</fullName>
    </recommendedName>
</protein>
<comment type="subcellular location">
    <subcellularLocation>
        <location evidence="1">Membrane</location>
        <topology evidence="1">Multi-pass membrane protein</topology>
    </subcellularLocation>
</comment>
<feature type="region of interest" description="Disordered" evidence="6">
    <location>
        <begin position="1"/>
        <end position="37"/>
    </location>
</feature>
<comment type="caution">
    <text evidence="9">The sequence shown here is derived from an EMBL/GenBank/DDBJ whole genome shotgun (WGS) entry which is preliminary data.</text>
</comment>